<evidence type="ECO:0000313" key="1">
    <source>
        <dbReference type="EMBL" id="SFV56053.1"/>
    </source>
</evidence>
<reference evidence="1" key="1">
    <citation type="submission" date="2016-10" db="EMBL/GenBank/DDBJ databases">
        <authorList>
            <person name="de Groot N.N."/>
        </authorList>
    </citation>
    <scope>NUCLEOTIDE SEQUENCE</scope>
</reference>
<organism evidence="1">
    <name type="scientific">hydrothermal vent metagenome</name>
    <dbReference type="NCBI Taxonomy" id="652676"/>
    <lineage>
        <taxon>unclassified sequences</taxon>
        <taxon>metagenomes</taxon>
        <taxon>ecological metagenomes</taxon>
    </lineage>
</organism>
<dbReference type="AlphaFoldDB" id="A0A1W1BRB2"/>
<dbReference type="EMBL" id="FPHL01000013">
    <property type="protein sequence ID" value="SFV56053.1"/>
    <property type="molecule type" value="Genomic_DNA"/>
</dbReference>
<gene>
    <name evidence="1" type="ORF">MNB_SV-10-939</name>
</gene>
<proteinExistence type="predicted"/>
<protein>
    <submittedName>
        <fullName evidence="1">Uncharacterized protein</fullName>
    </submittedName>
</protein>
<name>A0A1W1BRB2_9ZZZZ</name>
<accession>A0A1W1BRB2</accession>
<sequence>MDTKSTLGYDKTMKEIVEFLQHKNIVFKSLNEISPKELGSRKKIALYVGVDLQDYYALVMQIEKKSRILRKEATELMELHEKLEKYLDTKITKKYIIIKAPLCSKAKALLETNGWNVWQLTL</sequence>